<reference evidence="2" key="1">
    <citation type="submission" date="2020-03" db="EMBL/GenBank/DDBJ databases">
        <title>The deep terrestrial virosphere.</title>
        <authorList>
            <person name="Holmfeldt K."/>
            <person name="Nilsson E."/>
            <person name="Simone D."/>
            <person name="Lopez-Fernandez M."/>
            <person name="Wu X."/>
            <person name="de Brujin I."/>
            <person name="Lundin D."/>
            <person name="Andersson A."/>
            <person name="Bertilsson S."/>
            <person name="Dopson M."/>
        </authorList>
    </citation>
    <scope>NUCLEOTIDE SEQUENCE</scope>
    <source>
        <strain evidence="2">MM171B00549</strain>
    </source>
</reference>
<dbReference type="AlphaFoldDB" id="A0A6M3M7P7"/>
<dbReference type="Pfam" id="PF19474">
    <property type="entry name" value="DUF6011"/>
    <property type="match status" value="1"/>
</dbReference>
<evidence type="ECO:0000256" key="1">
    <source>
        <dbReference type="SAM" id="MobiDB-lite"/>
    </source>
</evidence>
<feature type="region of interest" description="Disordered" evidence="1">
    <location>
        <begin position="39"/>
        <end position="62"/>
    </location>
</feature>
<name>A0A6M3M7P7_9ZZZZ</name>
<proteinExistence type="predicted"/>
<protein>
    <submittedName>
        <fullName evidence="2">Uncharacterized protein</fullName>
    </submittedName>
</protein>
<dbReference type="InterPro" id="IPR046053">
    <property type="entry name" value="DUF6011"/>
</dbReference>
<evidence type="ECO:0000313" key="2">
    <source>
        <dbReference type="EMBL" id="QJB03797.1"/>
    </source>
</evidence>
<dbReference type="EMBL" id="MT143861">
    <property type="protein sequence ID" value="QJB03797.1"/>
    <property type="molecule type" value="Genomic_DNA"/>
</dbReference>
<sequence>MESTTCRICGRLLTNSKSVERGIGPVCWARLRREKLGSARALDKKGGPVPMHPLETEREVNG</sequence>
<gene>
    <name evidence="2" type="ORF">MM171B00549_0011</name>
</gene>
<organism evidence="2">
    <name type="scientific">viral metagenome</name>
    <dbReference type="NCBI Taxonomy" id="1070528"/>
    <lineage>
        <taxon>unclassified sequences</taxon>
        <taxon>metagenomes</taxon>
        <taxon>organismal metagenomes</taxon>
    </lineage>
</organism>
<accession>A0A6M3M7P7</accession>